<dbReference type="Proteomes" id="UP000499080">
    <property type="component" value="Unassembled WGS sequence"/>
</dbReference>
<evidence type="ECO:0000313" key="3">
    <source>
        <dbReference type="Proteomes" id="UP000499080"/>
    </source>
</evidence>
<keyword evidence="3" id="KW-1185">Reference proteome</keyword>
<comment type="caution">
    <text evidence="2">The sequence shown here is derived from an EMBL/GenBank/DDBJ whole genome shotgun (WGS) entry which is preliminary data.</text>
</comment>
<sequence>MKSGAAGDAARPEQQVAEKFCAVLRRTSKRKALRDSKPSSKTPKKSLAVVSKADSSSVWALVPKELVNSDHFKSHILKMQERPPRGRRPKKVSRASHVPEIQQIPFSRQRNIKLQFPMVPPVTAKPVDEEHPRPLPLPLRIDAQRNDTTAQSSPTIISNDDDDEEFSDD</sequence>
<evidence type="ECO:0000256" key="1">
    <source>
        <dbReference type="SAM" id="MobiDB-lite"/>
    </source>
</evidence>
<protein>
    <submittedName>
        <fullName evidence="2">Uncharacterized protein</fullName>
    </submittedName>
</protein>
<proteinExistence type="predicted"/>
<feature type="compositionally biased region" description="Basic residues" evidence="1">
    <location>
        <begin position="85"/>
        <end position="94"/>
    </location>
</feature>
<name>A0A4Y2SKM7_ARAVE</name>
<dbReference type="OrthoDB" id="6420785at2759"/>
<feature type="compositionally biased region" description="Polar residues" evidence="1">
    <location>
        <begin position="146"/>
        <end position="158"/>
    </location>
</feature>
<reference evidence="2 3" key="1">
    <citation type="journal article" date="2019" name="Sci. Rep.">
        <title>Orb-weaving spider Araneus ventricosus genome elucidates the spidroin gene catalogue.</title>
        <authorList>
            <person name="Kono N."/>
            <person name="Nakamura H."/>
            <person name="Ohtoshi R."/>
            <person name="Moran D.A.P."/>
            <person name="Shinohara A."/>
            <person name="Yoshida Y."/>
            <person name="Fujiwara M."/>
            <person name="Mori M."/>
            <person name="Tomita M."/>
            <person name="Arakawa K."/>
        </authorList>
    </citation>
    <scope>NUCLEOTIDE SEQUENCE [LARGE SCALE GENOMIC DNA]</scope>
</reference>
<feature type="region of interest" description="Disordered" evidence="1">
    <location>
        <begin position="123"/>
        <end position="169"/>
    </location>
</feature>
<dbReference type="AlphaFoldDB" id="A0A4Y2SKM7"/>
<gene>
    <name evidence="2" type="ORF">AVEN_56578_1</name>
</gene>
<organism evidence="2 3">
    <name type="scientific">Araneus ventricosus</name>
    <name type="common">Orbweaver spider</name>
    <name type="synonym">Epeira ventricosa</name>
    <dbReference type="NCBI Taxonomy" id="182803"/>
    <lineage>
        <taxon>Eukaryota</taxon>
        <taxon>Metazoa</taxon>
        <taxon>Ecdysozoa</taxon>
        <taxon>Arthropoda</taxon>
        <taxon>Chelicerata</taxon>
        <taxon>Arachnida</taxon>
        <taxon>Araneae</taxon>
        <taxon>Araneomorphae</taxon>
        <taxon>Entelegynae</taxon>
        <taxon>Araneoidea</taxon>
        <taxon>Araneidae</taxon>
        <taxon>Araneus</taxon>
    </lineage>
</organism>
<feature type="region of interest" description="Disordered" evidence="1">
    <location>
        <begin position="80"/>
        <end position="100"/>
    </location>
</feature>
<feature type="compositionally biased region" description="Acidic residues" evidence="1">
    <location>
        <begin position="159"/>
        <end position="169"/>
    </location>
</feature>
<feature type="region of interest" description="Disordered" evidence="1">
    <location>
        <begin position="27"/>
        <end position="53"/>
    </location>
</feature>
<accession>A0A4Y2SKM7</accession>
<evidence type="ECO:0000313" key="2">
    <source>
        <dbReference type="EMBL" id="GBN88166.1"/>
    </source>
</evidence>
<dbReference type="EMBL" id="BGPR01022149">
    <property type="protein sequence ID" value="GBN88166.1"/>
    <property type="molecule type" value="Genomic_DNA"/>
</dbReference>